<dbReference type="Pfam" id="PF12833">
    <property type="entry name" value="HTH_18"/>
    <property type="match status" value="1"/>
</dbReference>
<keyword evidence="1" id="KW-0805">Transcription regulation</keyword>
<dbReference type="InterPro" id="IPR018060">
    <property type="entry name" value="HTH_AraC"/>
</dbReference>
<evidence type="ECO:0000256" key="3">
    <source>
        <dbReference type="ARBA" id="ARBA00023163"/>
    </source>
</evidence>
<evidence type="ECO:0000256" key="2">
    <source>
        <dbReference type="ARBA" id="ARBA00023125"/>
    </source>
</evidence>
<feature type="domain" description="HTH araC/xylS-type" evidence="4">
    <location>
        <begin position="234"/>
        <end position="330"/>
    </location>
</feature>
<proteinExistence type="predicted"/>
<evidence type="ECO:0000313" key="5">
    <source>
        <dbReference type="EMBL" id="GAC27023.1"/>
    </source>
</evidence>
<dbReference type="Gene3D" id="1.10.10.60">
    <property type="entry name" value="Homeodomain-like"/>
    <property type="match status" value="1"/>
</dbReference>
<keyword evidence="2" id="KW-0238">DNA-binding</keyword>
<dbReference type="InterPro" id="IPR009057">
    <property type="entry name" value="Homeodomain-like_sf"/>
</dbReference>
<comment type="caution">
    <text evidence="5">The sequence shown here is derived from an EMBL/GenBank/DDBJ whole genome shotgun (WGS) entry which is preliminary data.</text>
</comment>
<dbReference type="InterPro" id="IPR020449">
    <property type="entry name" value="Tscrpt_reg_AraC-type_HTH"/>
</dbReference>
<keyword evidence="6" id="KW-1185">Reference proteome</keyword>
<dbReference type="Pfam" id="PF12625">
    <property type="entry name" value="Arabinose_bd"/>
    <property type="match status" value="1"/>
</dbReference>
<dbReference type="SUPFAM" id="SSF46689">
    <property type="entry name" value="Homeodomain-like"/>
    <property type="match status" value="1"/>
</dbReference>
<keyword evidence="3" id="KW-0804">Transcription</keyword>
<dbReference type="PANTHER" id="PTHR47894:SF4">
    <property type="entry name" value="HTH-TYPE TRANSCRIPTIONAL REGULATOR GADX"/>
    <property type="match status" value="1"/>
</dbReference>
<dbReference type="GO" id="GO:0000976">
    <property type="term" value="F:transcription cis-regulatory region binding"/>
    <property type="evidence" value="ECO:0007669"/>
    <property type="project" value="TreeGrafter"/>
</dbReference>
<dbReference type="Proteomes" id="UP000006251">
    <property type="component" value="Unassembled WGS sequence"/>
</dbReference>
<organism evidence="5 6">
    <name type="scientific">Brumicola pallidula DSM 14239 = ACAM 615</name>
    <dbReference type="NCBI Taxonomy" id="1121922"/>
    <lineage>
        <taxon>Bacteria</taxon>
        <taxon>Pseudomonadati</taxon>
        <taxon>Pseudomonadota</taxon>
        <taxon>Gammaproteobacteria</taxon>
        <taxon>Alteromonadales</taxon>
        <taxon>Alteromonadaceae</taxon>
        <taxon>Brumicola</taxon>
    </lineage>
</organism>
<protein>
    <recommendedName>
        <fullName evidence="4">HTH araC/xylS-type domain-containing protein</fullName>
    </recommendedName>
</protein>
<accession>K6ZDI1</accession>
<dbReference type="GO" id="GO:0003700">
    <property type="term" value="F:DNA-binding transcription factor activity"/>
    <property type="evidence" value="ECO:0007669"/>
    <property type="project" value="InterPro"/>
</dbReference>
<dbReference type="AlphaFoldDB" id="K6ZDI1"/>
<dbReference type="PRINTS" id="PR00032">
    <property type="entry name" value="HTHARAC"/>
</dbReference>
<dbReference type="OrthoDB" id="5582699at2"/>
<dbReference type="GO" id="GO:0005829">
    <property type="term" value="C:cytosol"/>
    <property type="evidence" value="ECO:0007669"/>
    <property type="project" value="TreeGrafter"/>
</dbReference>
<dbReference type="RefSeq" id="WP_006008173.1">
    <property type="nucleotide sequence ID" value="NZ_AUAV01000013.1"/>
</dbReference>
<dbReference type="EMBL" id="BAEQ01000004">
    <property type="protein sequence ID" value="GAC27023.1"/>
    <property type="molecule type" value="Genomic_DNA"/>
</dbReference>
<gene>
    <name evidence="5" type="ORF">GPAL_0142</name>
</gene>
<evidence type="ECO:0000256" key="1">
    <source>
        <dbReference type="ARBA" id="ARBA00023015"/>
    </source>
</evidence>
<dbReference type="PROSITE" id="PS01124">
    <property type="entry name" value="HTH_ARAC_FAMILY_2"/>
    <property type="match status" value="1"/>
</dbReference>
<reference evidence="6" key="1">
    <citation type="journal article" date="2014" name="Environ. Microbiol.">
        <title>Comparative genomics of the marine bacterial genus Glaciecola reveals the high degree of genomic diversity and genomic characteristic for cold adaptation.</title>
        <authorList>
            <person name="Qin Q.L."/>
            <person name="Xie B.B."/>
            <person name="Yu Y."/>
            <person name="Shu Y.L."/>
            <person name="Rong J.C."/>
            <person name="Zhang Y.J."/>
            <person name="Zhao D.L."/>
            <person name="Chen X.L."/>
            <person name="Zhang X.Y."/>
            <person name="Chen B."/>
            <person name="Zhou B.C."/>
            <person name="Zhang Y.Z."/>
        </authorList>
    </citation>
    <scope>NUCLEOTIDE SEQUENCE [LARGE SCALE GENOMIC DNA]</scope>
    <source>
        <strain evidence="6">ACAM 615</strain>
    </source>
</reference>
<name>K6ZDI1_9ALTE</name>
<evidence type="ECO:0000259" key="4">
    <source>
        <dbReference type="PROSITE" id="PS01124"/>
    </source>
</evidence>
<dbReference type="PANTHER" id="PTHR47894">
    <property type="entry name" value="HTH-TYPE TRANSCRIPTIONAL REGULATOR GADX"/>
    <property type="match status" value="1"/>
</dbReference>
<evidence type="ECO:0000313" key="6">
    <source>
        <dbReference type="Proteomes" id="UP000006251"/>
    </source>
</evidence>
<sequence>MSTLADHYFSSILDYLDTLGLDSRKVLLAINFNEYNNEQTQQLAPRISLSSYNALLEYAKHSLNEPLFGFKLGQQIRTADFGVLGYLIESSDNLASAISALITYDSLVADIGKAQFEQQGDIAIIRWLPDPNCSVQVILRNMTAWVSVIRQLLNPQLSPSRICFTQAWPEAETTTLANWFNCPIETNAQYNQIVFPRSYLAQPFRTDNAQINLALKHISEQQLSRFKSQQLVTEKIDHLLMAKNELDDCSLIRTASALNLTPRTLQRHLKKEQTSFANLLERERKRRSLQYIGKYPLSTTAIKLGFNDQSSFNRAFKRWYGYSPSDYLKNKLMTIKS</sequence>
<dbReference type="SMART" id="SM00342">
    <property type="entry name" value="HTH_ARAC"/>
    <property type="match status" value="1"/>
</dbReference>
<dbReference type="STRING" id="1121922.GCA_000428905_02539"/>
<dbReference type="InterPro" id="IPR032687">
    <property type="entry name" value="AraC-type_N"/>
</dbReference>